<proteinExistence type="predicted"/>
<feature type="compositionally biased region" description="Basic and acidic residues" evidence="1">
    <location>
        <begin position="7"/>
        <end position="22"/>
    </location>
</feature>
<name>A0ABP0YZS3_9ROSI</name>
<accession>A0ABP0YZS3</accession>
<organism evidence="2 3">
    <name type="scientific">Citrullus colocynthis</name>
    <name type="common">colocynth</name>
    <dbReference type="NCBI Taxonomy" id="252529"/>
    <lineage>
        <taxon>Eukaryota</taxon>
        <taxon>Viridiplantae</taxon>
        <taxon>Streptophyta</taxon>
        <taxon>Embryophyta</taxon>
        <taxon>Tracheophyta</taxon>
        <taxon>Spermatophyta</taxon>
        <taxon>Magnoliopsida</taxon>
        <taxon>eudicotyledons</taxon>
        <taxon>Gunneridae</taxon>
        <taxon>Pentapetalae</taxon>
        <taxon>rosids</taxon>
        <taxon>fabids</taxon>
        <taxon>Cucurbitales</taxon>
        <taxon>Cucurbitaceae</taxon>
        <taxon>Benincaseae</taxon>
        <taxon>Citrullus</taxon>
    </lineage>
</organism>
<evidence type="ECO:0000313" key="3">
    <source>
        <dbReference type="Proteomes" id="UP001642487"/>
    </source>
</evidence>
<sequence length="103" mass="11327">MNFSGERWPKRDFRSPLGDEQRGFRNGRRLLARGIGGVGLGISCHTGSTLSTANALSTSSSKPHLTHSLGYNPLFILILMHQLGHSLLKCLVCPQLKQIFDPL</sequence>
<dbReference type="EMBL" id="OZ021741">
    <property type="protein sequence ID" value="CAK9326044.1"/>
    <property type="molecule type" value="Genomic_DNA"/>
</dbReference>
<gene>
    <name evidence="2" type="ORF">CITCOLO1_LOCUS18370</name>
</gene>
<evidence type="ECO:0000256" key="1">
    <source>
        <dbReference type="SAM" id="MobiDB-lite"/>
    </source>
</evidence>
<reference evidence="2 3" key="1">
    <citation type="submission" date="2024-03" db="EMBL/GenBank/DDBJ databases">
        <authorList>
            <person name="Gkanogiannis A."/>
            <person name="Becerra Lopez-Lavalle L."/>
        </authorList>
    </citation>
    <scope>NUCLEOTIDE SEQUENCE [LARGE SCALE GENOMIC DNA]</scope>
</reference>
<protein>
    <submittedName>
        <fullName evidence="2">Uncharacterized protein</fullName>
    </submittedName>
</protein>
<keyword evidence="3" id="KW-1185">Reference proteome</keyword>
<evidence type="ECO:0000313" key="2">
    <source>
        <dbReference type="EMBL" id="CAK9326044.1"/>
    </source>
</evidence>
<feature type="region of interest" description="Disordered" evidence="1">
    <location>
        <begin position="1"/>
        <end position="22"/>
    </location>
</feature>
<dbReference type="Proteomes" id="UP001642487">
    <property type="component" value="Chromosome 7"/>
</dbReference>